<dbReference type="InterPro" id="IPR041916">
    <property type="entry name" value="Anti_sigma_zinc_sf"/>
</dbReference>
<dbReference type="InterPro" id="IPR027383">
    <property type="entry name" value="Znf_put"/>
</dbReference>
<dbReference type="OrthoDB" id="9782842at2"/>
<accession>A0A1H9V298</accession>
<evidence type="ECO:0000313" key="6">
    <source>
        <dbReference type="Proteomes" id="UP000198571"/>
    </source>
</evidence>
<reference evidence="6" key="1">
    <citation type="submission" date="2016-10" db="EMBL/GenBank/DDBJ databases">
        <authorList>
            <person name="Varghese N."/>
            <person name="Submissions S."/>
        </authorList>
    </citation>
    <scope>NUCLEOTIDE SEQUENCE [LARGE SCALE GENOMIC DNA]</scope>
    <source>
        <strain evidence="6">S9</strain>
    </source>
</reference>
<evidence type="ECO:0000256" key="2">
    <source>
        <dbReference type="ARBA" id="ARBA00024438"/>
    </source>
</evidence>
<evidence type="ECO:0000313" key="5">
    <source>
        <dbReference type="EMBL" id="SES15856.1"/>
    </source>
</evidence>
<name>A0A1H9V298_9BACI</name>
<dbReference type="Pfam" id="PF13490">
    <property type="entry name" value="zf-HC2"/>
    <property type="match status" value="1"/>
</dbReference>
<protein>
    <recommendedName>
        <fullName evidence="2">Anti-sigma-W factor RsiW</fullName>
    </recommendedName>
</protein>
<dbReference type="STRING" id="1601833.SAMN05518684_109105"/>
<dbReference type="AlphaFoldDB" id="A0A1H9V298"/>
<sequence>MACSQENQKHIYKYLDEEMTLLEKKQFEAHIMKCDECHAQLRELRKTVAIIQSASHFEAPKGFTDNVMKQLPKQSKSQTWKNFMRKHPFILAAATFFLIFAVSLSAAFSDDDKEIVVKGEGQFIVDETRGVVIIPEGESISGDLIVRNGDIEIAGEVTGNITVINGEYLLASAEQVSGEIEEINQFMDWLWFQTKSFFSEVVNFADDSESDNHSD</sequence>
<keyword evidence="3" id="KW-1133">Transmembrane helix</keyword>
<evidence type="ECO:0000259" key="4">
    <source>
        <dbReference type="Pfam" id="PF13490"/>
    </source>
</evidence>
<feature type="transmembrane region" description="Helical" evidence="3">
    <location>
        <begin position="89"/>
        <end position="108"/>
    </location>
</feature>
<dbReference type="RefSeq" id="WP_093052513.1">
    <property type="nucleotide sequence ID" value="NZ_FOGT01000009.1"/>
</dbReference>
<keyword evidence="3 5" id="KW-0812">Transmembrane</keyword>
<dbReference type="Gene3D" id="1.10.10.1320">
    <property type="entry name" value="Anti-sigma factor, zinc-finger domain"/>
    <property type="match status" value="1"/>
</dbReference>
<comment type="similarity">
    <text evidence="1">Belongs to the zinc-associated anti-sigma factor (ZAS) superfamily. Anti-sigma-W factor family.</text>
</comment>
<keyword evidence="6" id="KW-1185">Reference proteome</keyword>
<dbReference type="EMBL" id="FOGT01000009">
    <property type="protein sequence ID" value="SES15856.1"/>
    <property type="molecule type" value="Genomic_DNA"/>
</dbReference>
<evidence type="ECO:0000256" key="3">
    <source>
        <dbReference type="SAM" id="Phobius"/>
    </source>
</evidence>
<proteinExistence type="inferred from homology"/>
<gene>
    <name evidence="5" type="ORF">SAMN05518684_109105</name>
</gene>
<feature type="domain" description="Putative zinc-finger" evidence="4">
    <location>
        <begin position="9"/>
        <end position="38"/>
    </location>
</feature>
<organism evidence="5 6">
    <name type="scientific">Salipaludibacillus aurantiacus</name>
    <dbReference type="NCBI Taxonomy" id="1601833"/>
    <lineage>
        <taxon>Bacteria</taxon>
        <taxon>Bacillati</taxon>
        <taxon>Bacillota</taxon>
        <taxon>Bacilli</taxon>
        <taxon>Bacillales</taxon>
        <taxon>Bacillaceae</taxon>
    </lineage>
</organism>
<dbReference type="Proteomes" id="UP000198571">
    <property type="component" value="Unassembled WGS sequence"/>
</dbReference>
<keyword evidence="3" id="KW-0472">Membrane</keyword>
<evidence type="ECO:0000256" key="1">
    <source>
        <dbReference type="ARBA" id="ARBA00024353"/>
    </source>
</evidence>